<accession>A0A4Q0P4N3</accession>
<name>A0A4Q0P4N3_9FLAO</name>
<dbReference type="RefSeq" id="WP_128758356.1">
    <property type="nucleotide sequence ID" value="NZ_QOVM01000006.1"/>
</dbReference>
<organism evidence="1 2">
    <name type="scientific">Leeuwenhoekiella aequorea</name>
    <dbReference type="NCBI Taxonomy" id="283736"/>
    <lineage>
        <taxon>Bacteria</taxon>
        <taxon>Pseudomonadati</taxon>
        <taxon>Bacteroidota</taxon>
        <taxon>Flavobacteriia</taxon>
        <taxon>Flavobacteriales</taxon>
        <taxon>Flavobacteriaceae</taxon>
        <taxon>Leeuwenhoekiella</taxon>
    </lineage>
</organism>
<gene>
    <name evidence="1" type="ORF">DSM00_2595</name>
</gene>
<dbReference type="EMBL" id="QOVM01000006">
    <property type="protein sequence ID" value="RXG21078.1"/>
    <property type="molecule type" value="Genomic_DNA"/>
</dbReference>
<comment type="caution">
    <text evidence="1">The sequence shown here is derived from an EMBL/GenBank/DDBJ whole genome shotgun (WGS) entry which is preliminary data.</text>
</comment>
<reference evidence="1 2" key="1">
    <citation type="submission" date="2018-07" db="EMBL/GenBank/DDBJ databases">
        <title>Leeuwenhoekiella genomics.</title>
        <authorList>
            <person name="Tahon G."/>
            <person name="Willems A."/>
        </authorList>
    </citation>
    <scope>NUCLEOTIDE SEQUENCE [LARGE SCALE GENOMIC DNA]</scope>
    <source>
        <strain evidence="1 2">LMG 22550</strain>
    </source>
</reference>
<sequence>MLVPFQDLPANSRLWIYQSDRKFSEDELLKLQEALNSFLNDWTAHGASLNAGFEIKYDRFIVIGLDQSASAASGCSIDSQVRFIQQIEKEFEVVLLDKMNVTYIQNDRVHFKPLADFKKMAKEGAVGKKTIVFNNLVNTKEEYLEFWEVPAIESWHSRFFK</sequence>
<evidence type="ECO:0008006" key="3">
    <source>
        <dbReference type="Google" id="ProtNLM"/>
    </source>
</evidence>
<dbReference type="AlphaFoldDB" id="A0A4Q0P4N3"/>
<keyword evidence="2" id="KW-1185">Reference proteome</keyword>
<dbReference type="OrthoDB" id="978691at2"/>
<protein>
    <recommendedName>
        <fullName evidence="3">ABC transporter ATPase</fullName>
    </recommendedName>
</protein>
<evidence type="ECO:0000313" key="1">
    <source>
        <dbReference type="EMBL" id="RXG21078.1"/>
    </source>
</evidence>
<dbReference type="Proteomes" id="UP000289238">
    <property type="component" value="Unassembled WGS sequence"/>
</dbReference>
<proteinExistence type="predicted"/>
<evidence type="ECO:0000313" key="2">
    <source>
        <dbReference type="Proteomes" id="UP000289238"/>
    </source>
</evidence>